<feature type="coiled-coil region" evidence="1">
    <location>
        <begin position="256"/>
        <end position="290"/>
    </location>
</feature>
<evidence type="ECO:0008006" key="4">
    <source>
        <dbReference type="Google" id="ProtNLM"/>
    </source>
</evidence>
<dbReference type="SUPFAM" id="SSF82185">
    <property type="entry name" value="Histone H3 K4-specific methyltransferase SET7/9 N-terminal domain"/>
    <property type="match status" value="1"/>
</dbReference>
<protein>
    <recommendedName>
        <fullName evidence="4">MORN repeat-containing protein</fullName>
    </recommendedName>
</protein>
<evidence type="ECO:0000313" key="3">
    <source>
        <dbReference type="Proteomes" id="UP000445696"/>
    </source>
</evidence>
<sequence>MPDPDKIFLYVYKSGGLMGSMRTWGISLNGQEIGEITSDDFYKLELWPGTHQIDAYIKAEKVLGILMDGKPVASRSLDLDTSGQTYALGFDTDGSSTFVNLASVPNLLENRRLAGFVPAGARINWYKVYGGNWEGPVFMGKANGEGRITWKNGAFYTGLVNRGSLTPQGILTYPNGDFYQGRYNGFKPYGVGTLTAKNGDVLYAGYFNKKGQKIGRGIATKDGVLQLVRYLENKKVDNDPASLAISEARNEEEKILDSIQTKTKSVEAEIASLENAIGKKRREFERAEQTYPERCHCAFNLCLTSTPRGETSAQRAARRAAIKKRNEACHAWRAAGGTREEREAKLEQDLEKIKADLKRQYEKLEAAKREDSILRAQKQAELEKSRAERIALHKQKIEAEQLAYIKSQREWCEANKTSCGCLAFVKKKSGEIPTCSK</sequence>
<organism evidence="2 3">
    <name type="scientific">Sneathiella chungangensis</name>
    <dbReference type="NCBI Taxonomy" id="1418234"/>
    <lineage>
        <taxon>Bacteria</taxon>
        <taxon>Pseudomonadati</taxon>
        <taxon>Pseudomonadota</taxon>
        <taxon>Alphaproteobacteria</taxon>
        <taxon>Sneathiellales</taxon>
        <taxon>Sneathiellaceae</taxon>
        <taxon>Sneathiella</taxon>
    </lineage>
</organism>
<dbReference type="PANTHER" id="PTHR43215:SF14">
    <property type="entry name" value="RADIAL SPOKE HEAD 1 HOMOLOG"/>
    <property type="match status" value="1"/>
</dbReference>
<dbReference type="AlphaFoldDB" id="A0A845MH79"/>
<dbReference type="Proteomes" id="UP000445696">
    <property type="component" value="Unassembled WGS sequence"/>
</dbReference>
<dbReference type="EMBL" id="WTVA01000013">
    <property type="protein sequence ID" value="MZR22992.1"/>
    <property type="molecule type" value="Genomic_DNA"/>
</dbReference>
<name>A0A845MH79_9PROT</name>
<reference evidence="2 3" key="1">
    <citation type="journal article" date="2014" name="Int. J. Syst. Evol. Microbiol.">
        <title>Sneathiella chungangensis sp. nov., isolated from a marine sand, and emended description of the genus Sneathiella.</title>
        <authorList>
            <person name="Siamphan C."/>
            <person name="Kim H."/>
            <person name="Lee J.S."/>
            <person name="Kim W."/>
        </authorList>
    </citation>
    <scope>NUCLEOTIDE SEQUENCE [LARGE SCALE GENOMIC DNA]</scope>
    <source>
        <strain evidence="2 3">KCTC 32476</strain>
    </source>
</reference>
<gene>
    <name evidence="2" type="ORF">GQF03_11700</name>
</gene>
<evidence type="ECO:0000256" key="1">
    <source>
        <dbReference type="SAM" id="Coils"/>
    </source>
</evidence>
<evidence type="ECO:0000313" key="2">
    <source>
        <dbReference type="EMBL" id="MZR22992.1"/>
    </source>
</evidence>
<keyword evidence="3" id="KW-1185">Reference proteome</keyword>
<dbReference type="RefSeq" id="WP_161339476.1">
    <property type="nucleotide sequence ID" value="NZ_JBHSDG010000003.1"/>
</dbReference>
<keyword evidence="1" id="KW-0175">Coiled coil</keyword>
<accession>A0A845MH79</accession>
<dbReference type="PANTHER" id="PTHR43215">
    <property type="entry name" value="RADIAL SPOKE HEAD 1 HOMOLOG"/>
    <property type="match status" value="1"/>
</dbReference>
<comment type="caution">
    <text evidence="2">The sequence shown here is derived from an EMBL/GenBank/DDBJ whole genome shotgun (WGS) entry which is preliminary data.</text>
</comment>
<proteinExistence type="predicted"/>
<dbReference type="OrthoDB" id="7159040at2"/>
<feature type="coiled-coil region" evidence="1">
    <location>
        <begin position="343"/>
        <end position="374"/>
    </location>
</feature>
<dbReference type="Gene3D" id="2.20.110.10">
    <property type="entry name" value="Histone H3 K4-specific methyltransferase SET7/9 N-terminal domain"/>
    <property type="match status" value="1"/>
</dbReference>